<organism evidence="1 2">
    <name type="scientific">Timema podura</name>
    <name type="common">Walking stick</name>
    <dbReference type="NCBI Taxonomy" id="61482"/>
    <lineage>
        <taxon>Eukaryota</taxon>
        <taxon>Metazoa</taxon>
        <taxon>Ecdysozoa</taxon>
        <taxon>Arthropoda</taxon>
        <taxon>Hexapoda</taxon>
        <taxon>Insecta</taxon>
        <taxon>Pterygota</taxon>
        <taxon>Neoptera</taxon>
        <taxon>Polyneoptera</taxon>
        <taxon>Phasmatodea</taxon>
        <taxon>Timematodea</taxon>
        <taxon>Timematoidea</taxon>
        <taxon>Timematidae</taxon>
        <taxon>Timema</taxon>
    </lineage>
</organism>
<feature type="non-terminal residue" evidence="1">
    <location>
        <position position="1"/>
    </location>
</feature>
<keyword evidence="2" id="KW-1185">Reference proteome</keyword>
<comment type="caution">
    <text evidence="1">The sequence shown here is derived from an EMBL/GenBank/DDBJ whole genome shotgun (WGS) entry which is preliminary data.</text>
</comment>
<evidence type="ECO:0000313" key="2">
    <source>
        <dbReference type="Proteomes" id="UP001153148"/>
    </source>
</evidence>
<dbReference type="EMBL" id="CAJPIN010045910">
    <property type="protein sequence ID" value="CAG2065700.1"/>
    <property type="molecule type" value="Genomic_DNA"/>
</dbReference>
<protein>
    <submittedName>
        <fullName evidence="1">Uncharacterized protein</fullName>
    </submittedName>
</protein>
<sequence length="70" mass="7975">LWFEKAQDVAYSPIKCFEQDEAKGLITVDPQTSRTWELTDEGNLVAEKGSYEFHVFTAIPKDKGIPQDEL</sequence>
<gene>
    <name evidence="1" type="ORF">TPAB3V08_LOCUS12643</name>
</gene>
<evidence type="ECO:0000313" key="1">
    <source>
        <dbReference type="EMBL" id="CAG2065700.1"/>
    </source>
</evidence>
<name>A0ABN7PF35_TIMPD</name>
<dbReference type="Proteomes" id="UP001153148">
    <property type="component" value="Unassembled WGS sequence"/>
</dbReference>
<accession>A0ABN7PF35</accession>
<proteinExistence type="predicted"/>
<reference evidence="1" key="1">
    <citation type="submission" date="2021-03" db="EMBL/GenBank/DDBJ databases">
        <authorList>
            <person name="Tran Van P."/>
        </authorList>
    </citation>
    <scope>NUCLEOTIDE SEQUENCE</scope>
</reference>
<feature type="non-terminal residue" evidence="1">
    <location>
        <position position="70"/>
    </location>
</feature>